<dbReference type="RefSeq" id="WP_170123429.1">
    <property type="nucleotide sequence ID" value="NZ_QGTJ01000001.1"/>
</dbReference>
<dbReference type="Gene3D" id="1.20.58.2180">
    <property type="match status" value="1"/>
</dbReference>
<dbReference type="PROSITE" id="PS50983">
    <property type="entry name" value="FE_B12_PBP"/>
    <property type="match status" value="1"/>
</dbReference>
<dbReference type="Gene3D" id="3.40.50.1980">
    <property type="entry name" value="Nitrogenase molybdenum iron protein domain"/>
    <property type="match status" value="2"/>
</dbReference>
<evidence type="ECO:0000256" key="1">
    <source>
        <dbReference type="SAM" id="SignalP"/>
    </source>
</evidence>
<dbReference type="SUPFAM" id="SSF53807">
    <property type="entry name" value="Helical backbone' metal receptor"/>
    <property type="match status" value="1"/>
</dbReference>
<comment type="caution">
    <text evidence="3">The sequence shown here is derived from an EMBL/GenBank/DDBJ whole genome shotgun (WGS) entry which is preliminary data.</text>
</comment>
<dbReference type="InterPro" id="IPR002491">
    <property type="entry name" value="ABC_transptr_periplasmic_BD"/>
</dbReference>
<accession>A0A317N4G2</accession>
<dbReference type="Proteomes" id="UP000246569">
    <property type="component" value="Unassembled WGS sequence"/>
</dbReference>
<reference evidence="3 4" key="1">
    <citation type="submission" date="2018-05" db="EMBL/GenBank/DDBJ databases">
        <title>Genomic Encyclopedia of Type Strains, Phase IV (KMG-IV): sequencing the most valuable type-strain genomes for metagenomic binning, comparative biology and taxonomic classification.</title>
        <authorList>
            <person name="Goeker M."/>
        </authorList>
    </citation>
    <scope>NUCLEOTIDE SEQUENCE [LARGE SCALE GENOMIC DNA]</scope>
    <source>
        <strain evidence="3 4">DSM 23606</strain>
    </source>
</reference>
<sequence>MPTPSSLRRLLALLPLLASLGAQAETAVTDQRGVTVPLALPAQRVVFIPPVMWTYLTVDQGSQHLVGTSAFARRVIQQGLLGERYPAAAELPDVTSNGFFAPNVEAILALHPDVIFQTSQIGADAYAPLEQLGLPVLAITGAHGEADFIRWTRLAGTVAGRDTAAQALVDRFERERARQEARWAALPDAARPRVLQLMSIEPLRALAGGSAIDQAIRHAGGRNVAAGLSRFGTIAFEQVLAWDPDVILLSGWPEEKTVPADLFASAQWSVLRAVREKRVYKVPLGGQRFDGIVEAPLYWQWLAELLHPERSEPRFRDLFRSIYRDTYQLELSDERIDTAIYAQANRESAGFGRLVER</sequence>
<evidence type="ECO:0000259" key="2">
    <source>
        <dbReference type="PROSITE" id="PS50983"/>
    </source>
</evidence>
<dbReference type="AlphaFoldDB" id="A0A317N4G2"/>
<feature type="signal peptide" evidence="1">
    <location>
        <begin position="1"/>
        <end position="24"/>
    </location>
</feature>
<keyword evidence="1" id="KW-0732">Signal</keyword>
<dbReference type="EMBL" id="QGTJ01000001">
    <property type="protein sequence ID" value="PWV65649.1"/>
    <property type="molecule type" value="Genomic_DNA"/>
</dbReference>
<gene>
    <name evidence="3" type="ORF">C7443_101133</name>
</gene>
<dbReference type="GO" id="GO:0071281">
    <property type="term" value="P:cellular response to iron ion"/>
    <property type="evidence" value="ECO:0007669"/>
    <property type="project" value="TreeGrafter"/>
</dbReference>
<dbReference type="Pfam" id="PF01497">
    <property type="entry name" value="Peripla_BP_2"/>
    <property type="match status" value="1"/>
</dbReference>
<name>A0A317N4G2_9GAMM</name>
<proteinExistence type="predicted"/>
<feature type="chain" id="PRO_5016274646" evidence="1">
    <location>
        <begin position="25"/>
        <end position="357"/>
    </location>
</feature>
<feature type="domain" description="Fe/B12 periplasmic-binding" evidence="2">
    <location>
        <begin position="44"/>
        <end position="310"/>
    </location>
</feature>
<evidence type="ECO:0000313" key="4">
    <source>
        <dbReference type="Proteomes" id="UP000246569"/>
    </source>
</evidence>
<protein>
    <submittedName>
        <fullName evidence="3">Iron complex transport system substrate-binding protein</fullName>
    </submittedName>
</protein>
<organism evidence="3 4">
    <name type="scientific">Plasticicumulans acidivorans</name>
    <dbReference type="NCBI Taxonomy" id="886464"/>
    <lineage>
        <taxon>Bacteria</taxon>
        <taxon>Pseudomonadati</taxon>
        <taxon>Pseudomonadota</taxon>
        <taxon>Gammaproteobacteria</taxon>
        <taxon>Candidatus Competibacteraceae</taxon>
        <taxon>Plasticicumulans</taxon>
    </lineage>
</organism>
<dbReference type="PANTHER" id="PTHR30535:SF34">
    <property type="entry name" value="MOLYBDATE-BINDING PROTEIN MOLA"/>
    <property type="match status" value="1"/>
</dbReference>
<evidence type="ECO:0000313" key="3">
    <source>
        <dbReference type="EMBL" id="PWV65649.1"/>
    </source>
</evidence>
<dbReference type="PANTHER" id="PTHR30535">
    <property type="entry name" value="VITAMIN B12-BINDING PROTEIN"/>
    <property type="match status" value="1"/>
</dbReference>
<keyword evidence="4" id="KW-1185">Reference proteome</keyword>
<dbReference type="InterPro" id="IPR050902">
    <property type="entry name" value="ABC_Transporter_SBP"/>
</dbReference>